<protein>
    <submittedName>
        <fullName evidence="1">Uncharacterized protein</fullName>
    </submittedName>
</protein>
<organism evidence="1 2">
    <name type="scientific">Choristoneura fumiferana</name>
    <name type="common">Spruce budworm moth</name>
    <name type="synonym">Archips fumiferana</name>
    <dbReference type="NCBI Taxonomy" id="7141"/>
    <lineage>
        <taxon>Eukaryota</taxon>
        <taxon>Metazoa</taxon>
        <taxon>Ecdysozoa</taxon>
        <taxon>Arthropoda</taxon>
        <taxon>Hexapoda</taxon>
        <taxon>Insecta</taxon>
        <taxon>Pterygota</taxon>
        <taxon>Neoptera</taxon>
        <taxon>Endopterygota</taxon>
        <taxon>Lepidoptera</taxon>
        <taxon>Glossata</taxon>
        <taxon>Ditrysia</taxon>
        <taxon>Tortricoidea</taxon>
        <taxon>Tortricidae</taxon>
        <taxon>Tortricinae</taxon>
        <taxon>Choristoneura</taxon>
    </lineage>
</organism>
<dbReference type="EMBL" id="CM046127">
    <property type="protein sequence ID" value="KAI8441225.1"/>
    <property type="molecule type" value="Genomic_DNA"/>
</dbReference>
<keyword evidence="2" id="KW-1185">Reference proteome</keyword>
<gene>
    <name evidence="1" type="ORF">MSG28_014874</name>
</gene>
<name>A0ACC0KY81_CHOFU</name>
<accession>A0ACC0KY81</accession>
<sequence length="348" mass="39221">MDFARKQLEKYGWSDGKGLGKNENGISEALKPKLKRSVTGVGHDAASDFTEHWWTSLYNKAAGNVEVTEKNGKTKKIKTNTSDFQITNSTWKLNKPKADTEEEQYADYFIKKATLTNGGVKIEKVKESDSESEEPKDVLKMTDEELFAACEGRTAHKGARHGLKASGKLARIEQQEQMLLAKPQYEGYSHAKKQKNKPTTDLQVEDLNLNSDADVPKSKKKKNKKKHCLNSENTSEIVKENNDNQTAKSTEAVPDKIKKKRKATNDNVATEMELNKKSKKPKSTNEINITSPDVGCLFKSKKKKRNQSTIVQSTEAECANFINTDAKYEFLENGVVRKNKKKNKKEDK</sequence>
<comment type="caution">
    <text evidence="1">The sequence shown here is derived from an EMBL/GenBank/DDBJ whole genome shotgun (WGS) entry which is preliminary data.</text>
</comment>
<evidence type="ECO:0000313" key="1">
    <source>
        <dbReference type="EMBL" id="KAI8441225.1"/>
    </source>
</evidence>
<dbReference type="Proteomes" id="UP001064048">
    <property type="component" value="Chromosome 27"/>
</dbReference>
<evidence type="ECO:0000313" key="2">
    <source>
        <dbReference type="Proteomes" id="UP001064048"/>
    </source>
</evidence>
<proteinExistence type="predicted"/>
<reference evidence="1 2" key="1">
    <citation type="journal article" date="2022" name="Genome Biol. Evol.">
        <title>The Spruce Budworm Genome: Reconstructing the Evolutionary History of Antifreeze Proteins.</title>
        <authorList>
            <person name="Beliveau C."/>
            <person name="Gagne P."/>
            <person name="Picq S."/>
            <person name="Vernygora O."/>
            <person name="Keeling C.I."/>
            <person name="Pinkney K."/>
            <person name="Doucet D."/>
            <person name="Wen F."/>
            <person name="Johnston J.S."/>
            <person name="Maaroufi H."/>
            <person name="Boyle B."/>
            <person name="Laroche J."/>
            <person name="Dewar K."/>
            <person name="Juretic N."/>
            <person name="Blackburn G."/>
            <person name="Nisole A."/>
            <person name="Brunet B."/>
            <person name="Brandao M."/>
            <person name="Lumley L."/>
            <person name="Duan J."/>
            <person name="Quan G."/>
            <person name="Lucarotti C.J."/>
            <person name="Roe A.D."/>
            <person name="Sperling F.A.H."/>
            <person name="Levesque R.C."/>
            <person name="Cusson M."/>
        </authorList>
    </citation>
    <scope>NUCLEOTIDE SEQUENCE [LARGE SCALE GENOMIC DNA]</scope>
    <source>
        <strain evidence="1">Glfc:IPQL:Cfum</strain>
    </source>
</reference>